<dbReference type="AlphaFoldDB" id="A0A837G9D8"/>
<keyword evidence="1" id="KW-0378">Hydrolase</keyword>
<organism evidence="1">
    <name type="scientific">Vibrio coralliilyticus</name>
    <dbReference type="NCBI Taxonomy" id="190893"/>
    <lineage>
        <taxon>Bacteria</taxon>
        <taxon>Pseudomonadati</taxon>
        <taxon>Pseudomonadota</taxon>
        <taxon>Gammaproteobacteria</taxon>
        <taxon>Vibrionales</taxon>
        <taxon>Vibrionaceae</taxon>
        <taxon>Vibrio</taxon>
    </lineage>
</organism>
<sequence>MFLLTHTEQPMPHPFISSPLAFQISSLTWFRTQQVFDVSVRPEPDTAPLRAIWSGQFAFSHQTFPGALPHDLMTQQGKNEARLQLTLRISNDKVRPRSTLTIPTNAFVLSQAHIGTFILSAFDDIDAMVRFFCSYPVYVVDAPFLEANGQTMDWQLHLSDAHHCRAVLTRTQQTLHIHCSALPSSLANVTHLPFAFRFDGYQVVIDTLPATNRLLSESVFIARHIE</sequence>
<accession>A0A837G9D8</accession>
<dbReference type="GO" id="GO:0016787">
    <property type="term" value="F:hydrolase activity"/>
    <property type="evidence" value="ECO:0007669"/>
    <property type="project" value="UniProtKB-KW"/>
</dbReference>
<name>A0A837G9D8_9VIBR</name>
<evidence type="ECO:0000313" key="1">
    <source>
        <dbReference type="EMBL" id="KJY74860.1"/>
    </source>
</evidence>
<dbReference type="EMBL" id="JXXR01000008">
    <property type="protein sequence ID" value="KJY74860.1"/>
    <property type="molecule type" value="Genomic_DNA"/>
</dbReference>
<dbReference type="RefSeq" id="WP_045985482.1">
    <property type="nucleotide sequence ID" value="NZ_CP063053.1"/>
</dbReference>
<gene>
    <name evidence="1" type="ORF">TW71_07875</name>
</gene>
<protein>
    <submittedName>
        <fullName evidence="1">Choloylglycine hydrolase</fullName>
    </submittedName>
</protein>
<comment type="caution">
    <text evidence="1">The sequence shown here is derived from an EMBL/GenBank/DDBJ whole genome shotgun (WGS) entry which is preliminary data.</text>
</comment>
<reference evidence="1" key="1">
    <citation type="journal article" date="2015" name="BMC Genomics">
        <title>Genome mining reveals unlocked bioactive potential of marine Gram-negative bacteria.</title>
        <authorList>
            <person name="Machado H."/>
            <person name="Sonnenschein E.C."/>
            <person name="Melchiorsen J."/>
            <person name="Gram L."/>
        </authorList>
    </citation>
    <scope>NUCLEOTIDE SEQUENCE</scope>
    <source>
        <strain evidence="1">S2052</strain>
    </source>
</reference>
<proteinExistence type="predicted"/>